<dbReference type="GO" id="GO:0004672">
    <property type="term" value="F:protein kinase activity"/>
    <property type="evidence" value="ECO:0007669"/>
    <property type="project" value="InterPro"/>
</dbReference>
<proteinExistence type="inferred from homology"/>
<sequence>MFSKLKTNPMVIPSNQITAIEMNPISQYYEIGKQIGSAGPELAWKIFESFRRSDKKEVSVFFYDKRTADKLHKPKRKETIAEILRFSVRQLDRFRHPRILSIIHSVEESSDSLAFATEPVLGSLANVYRYLEDRLPQTYESCWTRDNQMLDFDIKYGLLQIVEALMHLHHTFKVIHRNISPQSILINKKGTWKLAGFEFVEKCNDNDMMSLISCQPFTSKLPKMGQSDLDFTAPEVQTQSICTPLSDMFSLGLLITFLYNQGHSMINANLSTAIYLKQLDSMNSLLNQSLPNVPPILHDSLKSLLEIDYKKRPTSQNFATSKYFADSSVQALHYLDIIQMKDSIHKSNFYHNLKNHLSYIPRKMWFQHILPSMAVEIQTPEVLAAALQPIIYMINQSTAEEFQEFMLIFIKNIFQMPKSVQATVTLLENIDILMLKTYTTDFFRSEIVPFICNCFDSTTPQIQTAAMSALSQVIDHLDEDTVRRMVLPKTKQLFGTNADAKIQINILICIEKVIQNLDKADILDDVLPMIMRAKIQDISVLIVVINICKLMMMDLKKYGLTVNILATKIMPSLVPALANVNLNLDEFNDLVSVLNEMLAYIAKIQRNKLALEKNTAIINTGTAAIKITSENNVGGGPESIPNSNVVLQSTTGYPHRPPTLRLESRRTSISMDDVVRRSSLTSAASSPDSNLLRVQAHLPGRRHSDNTILPPRILIAPSSPTTSFSLSRGPSANNLSGRRHSSIVGLKEAKNLLPNIPKISHNLSNNLGIESFLSSRSSGEDIRLFRRSINLASRLPRKRIPARIYCKQSALECNNYSANKIQLFLCTLHYCFRITLKAFYFDRFVWDRLGSENVANRRRRIEK</sequence>
<dbReference type="OrthoDB" id="79687at2759"/>
<evidence type="ECO:0000256" key="2">
    <source>
        <dbReference type="SAM" id="MobiDB-lite"/>
    </source>
</evidence>
<dbReference type="Pfam" id="PF00069">
    <property type="entry name" value="Pkinase"/>
    <property type="match status" value="1"/>
</dbReference>
<reference evidence="6" key="1">
    <citation type="journal article" date="2020" name="PLoS Negl. Trop. Dis.">
        <title>High-quality nuclear genome for Sarcoptes scabiei-A critical resource for a neglected parasite.</title>
        <authorList>
            <person name="Korhonen P.K."/>
            <person name="Gasser R.B."/>
            <person name="Ma G."/>
            <person name="Wang T."/>
            <person name="Stroehlein A.J."/>
            <person name="Young N.D."/>
            <person name="Ang C.S."/>
            <person name="Fernando D.D."/>
            <person name="Lu H.C."/>
            <person name="Taylor S."/>
            <person name="Reynolds S.L."/>
            <person name="Mofiz E."/>
            <person name="Najaraj S.H."/>
            <person name="Gowda H."/>
            <person name="Madugundu A."/>
            <person name="Renuse S."/>
            <person name="Holt D."/>
            <person name="Pandey A."/>
            <person name="Papenfuss A.T."/>
            <person name="Fischer K."/>
        </authorList>
    </citation>
    <scope>NUCLEOTIDE SEQUENCE [LARGE SCALE GENOMIC DNA]</scope>
</reference>
<keyword evidence="6" id="KW-1185">Reference proteome</keyword>
<dbReference type="Proteomes" id="UP000070412">
    <property type="component" value="Unassembled WGS sequence"/>
</dbReference>
<accession>A0A834V9J7</accession>
<dbReference type="SUPFAM" id="SSF56112">
    <property type="entry name" value="Protein kinase-like (PK-like)"/>
    <property type="match status" value="1"/>
</dbReference>
<comment type="similarity">
    <text evidence="1">Belongs to the protein kinase superfamily.</text>
</comment>
<feature type="compositionally biased region" description="Polar residues" evidence="2">
    <location>
        <begin position="720"/>
        <end position="736"/>
    </location>
</feature>
<dbReference type="PROSITE" id="PS50011">
    <property type="entry name" value="PROTEIN_KINASE_DOM"/>
    <property type="match status" value="1"/>
</dbReference>
<reference evidence="4" key="2">
    <citation type="submission" date="2020-01" db="EMBL/GenBank/DDBJ databases">
        <authorList>
            <person name="Korhonen P.K.K."/>
            <person name="Guangxu M.G."/>
            <person name="Wang T.W."/>
            <person name="Stroehlein A.J.S."/>
            <person name="Young N.D."/>
            <person name="Ang C.-S.A."/>
            <person name="Fernando D.W.F."/>
            <person name="Lu H.L."/>
            <person name="Taylor S.T."/>
            <person name="Ehtesham M.E.M."/>
            <person name="Najaraj S.H.N."/>
            <person name="Harsha G.H.G."/>
            <person name="Madugundu A.M."/>
            <person name="Renuse S.R."/>
            <person name="Holt D.H."/>
            <person name="Pandey A.P."/>
            <person name="Papenfuss A.P."/>
            <person name="Gasser R.B.G."/>
            <person name="Fischer K.F."/>
        </authorList>
    </citation>
    <scope>NUCLEOTIDE SEQUENCE</scope>
    <source>
        <strain evidence="4">SSS_KF_BRIS2020</strain>
    </source>
</reference>
<dbReference type="PANTHER" id="PTHR12984">
    <property type="entry name" value="SCY1-RELATED S/T PROTEIN KINASE-LIKE"/>
    <property type="match status" value="1"/>
</dbReference>
<evidence type="ECO:0000313" key="6">
    <source>
        <dbReference type="Proteomes" id="UP000070412"/>
    </source>
</evidence>
<protein>
    <submittedName>
        <fullName evidence="4">SCY1-like protein 2</fullName>
    </submittedName>
</protein>
<dbReference type="CDD" id="cd14011">
    <property type="entry name" value="PK_SCY1_like"/>
    <property type="match status" value="1"/>
</dbReference>
<evidence type="ECO:0000313" key="5">
    <source>
        <dbReference type="EnsemblMetazoa" id="KAF7488536.1"/>
    </source>
</evidence>
<dbReference type="EnsemblMetazoa" id="SSS_3671s_mrna">
    <property type="protein sequence ID" value="KAF7488536.1"/>
    <property type="gene ID" value="SSS_3671"/>
</dbReference>
<dbReference type="Gene3D" id="1.25.10.10">
    <property type="entry name" value="Leucine-rich Repeat Variant"/>
    <property type="match status" value="1"/>
</dbReference>
<name>A0A834V9J7_SARSC</name>
<feature type="domain" description="Protein kinase" evidence="3">
    <location>
        <begin position="29"/>
        <end position="324"/>
    </location>
</feature>
<reference evidence="5" key="3">
    <citation type="submission" date="2022-06" db="UniProtKB">
        <authorList>
            <consortium name="EnsemblMetazoa"/>
        </authorList>
    </citation>
    <scope>IDENTIFICATION</scope>
</reference>
<dbReference type="InterPro" id="IPR011009">
    <property type="entry name" value="Kinase-like_dom_sf"/>
</dbReference>
<dbReference type="InterPro" id="IPR011989">
    <property type="entry name" value="ARM-like"/>
</dbReference>
<evidence type="ECO:0000259" key="3">
    <source>
        <dbReference type="PROSITE" id="PS50011"/>
    </source>
</evidence>
<dbReference type="SUPFAM" id="SSF48371">
    <property type="entry name" value="ARM repeat"/>
    <property type="match status" value="1"/>
</dbReference>
<dbReference type="InterPro" id="IPR051177">
    <property type="entry name" value="CIK-Related_Protein"/>
</dbReference>
<organism evidence="4">
    <name type="scientific">Sarcoptes scabiei</name>
    <name type="common">Itch mite</name>
    <name type="synonym">Acarus scabiei</name>
    <dbReference type="NCBI Taxonomy" id="52283"/>
    <lineage>
        <taxon>Eukaryota</taxon>
        <taxon>Metazoa</taxon>
        <taxon>Ecdysozoa</taxon>
        <taxon>Arthropoda</taxon>
        <taxon>Chelicerata</taxon>
        <taxon>Arachnida</taxon>
        <taxon>Acari</taxon>
        <taxon>Acariformes</taxon>
        <taxon>Sarcoptiformes</taxon>
        <taxon>Astigmata</taxon>
        <taxon>Psoroptidia</taxon>
        <taxon>Sarcoptoidea</taxon>
        <taxon>Sarcoptidae</taxon>
        <taxon>Sarcoptinae</taxon>
        <taxon>Sarcoptes</taxon>
    </lineage>
</organism>
<dbReference type="InterPro" id="IPR000719">
    <property type="entry name" value="Prot_kinase_dom"/>
</dbReference>
<dbReference type="Gene3D" id="1.10.510.10">
    <property type="entry name" value="Transferase(Phosphotransferase) domain 1"/>
    <property type="match status" value="1"/>
</dbReference>
<dbReference type="Gene3D" id="3.30.200.20">
    <property type="entry name" value="Phosphorylase Kinase, domain 1"/>
    <property type="match status" value="1"/>
</dbReference>
<dbReference type="PANTHER" id="PTHR12984:SF16">
    <property type="entry name" value="BLACK MATCH, ISOFORM H"/>
    <property type="match status" value="1"/>
</dbReference>
<dbReference type="SMART" id="SM00220">
    <property type="entry name" value="S_TKc"/>
    <property type="match status" value="1"/>
</dbReference>
<gene>
    <name evidence="4" type="ORF">SSS_3671</name>
</gene>
<dbReference type="AlphaFoldDB" id="A0A834V9J7"/>
<dbReference type="GO" id="GO:0005524">
    <property type="term" value="F:ATP binding"/>
    <property type="evidence" value="ECO:0007669"/>
    <property type="project" value="InterPro"/>
</dbReference>
<evidence type="ECO:0000313" key="4">
    <source>
        <dbReference type="EMBL" id="KAF7488536.1"/>
    </source>
</evidence>
<evidence type="ECO:0000256" key="1">
    <source>
        <dbReference type="ARBA" id="ARBA00038349"/>
    </source>
</evidence>
<dbReference type="InterPro" id="IPR016024">
    <property type="entry name" value="ARM-type_fold"/>
</dbReference>
<dbReference type="EMBL" id="WVUK01000066">
    <property type="protein sequence ID" value="KAF7488536.1"/>
    <property type="molecule type" value="Genomic_DNA"/>
</dbReference>
<feature type="region of interest" description="Disordered" evidence="2">
    <location>
        <begin position="720"/>
        <end position="739"/>
    </location>
</feature>